<dbReference type="Pfam" id="PF05170">
    <property type="entry name" value="AsmA"/>
    <property type="match status" value="1"/>
</dbReference>
<name>A0A7T4QYZ4_9GAMM</name>
<dbReference type="Proteomes" id="UP000596063">
    <property type="component" value="Chromosome"/>
</dbReference>
<keyword evidence="5" id="KW-1185">Reference proteome</keyword>
<reference evidence="4 5" key="1">
    <citation type="submission" date="2020-12" db="EMBL/GenBank/DDBJ databases">
        <authorList>
            <person name="Shan Y."/>
        </authorList>
    </citation>
    <scope>NUCLEOTIDE SEQUENCE [LARGE SCALE GENOMIC DNA]</scope>
    <source>
        <strain evidence="5">csc3.9</strain>
    </source>
</reference>
<accession>A0A7T4QYZ4</accession>
<dbReference type="GO" id="GO:0005886">
    <property type="term" value="C:plasma membrane"/>
    <property type="evidence" value="ECO:0007669"/>
    <property type="project" value="TreeGrafter"/>
</dbReference>
<dbReference type="GO" id="GO:0090313">
    <property type="term" value="P:regulation of protein targeting to membrane"/>
    <property type="evidence" value="ECO:0007669"/>
    <property type="project" value="TreeGrafter"/>
</dbReference>
<evidence type="ECO:0000256" key="2">
    <source>
        <dbReference type="SAM" id="Phobius"/>
    </source>
</evidence>
<feature type="compositionally biased region" description="Basic and acidic residues" evidence="1">
    <location>
        <begin position="490"/>
        <end position="502"/>
    </location>
</feature>
<dbReference type="EMBL" id="CP066167">
    <property type="protein sequence ID" value="QQD17383.1"/>
    <property type="molecule type" value="Genomic_DNA"/>
</dbReference>
<gene>
    <name evidence="4" type="ORF">I6N98_13545</name>
</gene>
<feature type="region of interest" description="Disordered" evidence="1">
    <location>
        <begin position="477"/>
        <end position="502"/>
    </location>
</feature>
<dbReference type="AlphaFoldDB" id="A0A7T4QYZ4"/>
<feature type="transmembrane region" description="Helical" evidence="2">
    <location>
        <begin position="12"/>
        <end position="34"/>
    </location>
</feature>
<evidence type="ECO:0000313" key="4">
    <source>
        <dbReference type="EMBL" id="QQD17383.1"/>
    </source>
</evidence>
<dbReference type="InterPro" id="IPR052894">
    <property type="entry name" value="AsmA-related"/>
</dbReference>
<dbReference type="PANTHER" id="PTHR30441:SF4">
    <property type="entry name" value="PROTEIN ASMA"/>
    <property type="match status" value="1"/>
</dbReference>
<sequence length="827" mass="89590">MSRAVYITLKWVALATVGILALAATAIAALLFWIDPGLFRDDLEDLARQQGIALHLRGELDWRIYPQIQIITTDTALGAIDAPPLAELDSLAVSVALRPLLRSELQVIGITVAGLRARFEVDENGDNNWQTLIDRTNPPGETPTQTSATPPNQDSHSTPISIDKLRVVDSQINYINRLTAQTASVSNINVVIENLGQAGAPSTVALKAKLTASDPAQVVSSEFAIESTLNANTQFSALELQDANVDIALHYRAGEKEIDSRLQLPLLSLSVNLEEPLSIKTLAVKDGNISYTDNQGNRVQARELLVTGKYQAGIADNWKLAGAIDATLATGGDGQARTINTTVEAGAVVMPGDNAKTFALDKVHLQLFPELNPLRISGDAKLQFDPLDVQGQVSVAKFNPQTLAAALTLPLPERADPQSLTNTSVRSRFSVTETLLNVTEIALTLDDTTAKGKLSLPLGDAGGRPIRVTLNLDQIDLDRYLPPPDSTEPGNKEEASSPTQREEWDFSALSDLRLEADVQAGRFTLRRLPFTDTRLSLAARDGKVTLSSLKGKLYDSPITLAGELDTGAMPYRVSTEGQASHLPLGRVLKDLQLEERFSGNSDIAFQLSTRGNHASALQQALNGHLSVTGRELSLSGMNIERAFCRLVTAVQKQAFNPAEWADVTHFADTTTRIHFKKGVARIEQLKAGVSQLAVSAKGKVDLGQSLFDVVFNTRLASQDKQHSPCTIDNPKLLDRDIPIRCQASFDGLDLSTCLPDMRVAEDIAKEKLKDKIDDKAKSFLEEKLGEEKSKAAEQLFKQLIKPSTKSSPPSEQNNSPPSPTENDTAGQ</sequence>
<dbReference type="RefSeq" id="WP_198568884.1">
    <property type="nucleotide sequence ID" value="NZ_CP066167.1"/>
</dbReference>
<dbReference type="KEGG" id="snan:I6N98_13545"/>
<evidence type="ECO:0000313" key="5">
    <source>
        <dbReference type="Proteomes" id="UP000596063"/>
    </source>
</evidence>
<feature type="compositionally biased region" description="Polar residues" evidence="1">
    <location>
        <begin position="142"/>
        <end position="159"/>
    </location>
</feature>
<proteinExistence type="predicted"/>
<dbReference type="PANTHER" id="PTHR30441">
    <property type="entry name" value="DUF748 DOMAIN-CONTAINING PROTEIN"/>
    <property type="match status" value="1"/>
</dbReference>
<feature type="domain" description="AsmA" evidence="3">
    <location>
        <begin position="12"/>
        <end position="684"/>
    </location>
</feature>
<keyword evidence="2" id="KW-0472">Membrane</keyword>
<dbReference type="InterPro" id="IPR007844">
    <property type="entry name" value="AsmA"/>
</dbReference>
<keyword evidence="2" id="KW-0812">Transmembrane</keyword>
<evidence type="ECO:0000256" key="1">
    <source>
        <dbReference type="SAM" id="MobiDB-lite"/>
    </source>
</evidence>
<feature type="compositionally biased region" description="Low complexity" evidence="1">
    <location>
        <begin position="806"/>
        <end position="815"/>
    </location>
</feature>
<protein>
    <submittedName>
        <fullName evidence="4">AsmA family protein</fullName>
    </submittedName>
</protein>
<organism evidence="4 5">
    <name type="scientific">Spongiibacter nanhainus</name>
    <dbReference type="NCBI Taxonomy" id="2794344"/>
    <lineage>
        <taxon>Bacteria</taxon>
        <taxon>Pseudomonadati</taxon>
        <taxon>Pseudomonadota</taxon>
        <taxon>Gammaproteobacteria</taxon>
        <taxon>Cellvibrionales</taxon>
        <taxon>Spongiibacteraceae</taxon>
        <taxon>Spongiibacter</taxon>
    </lineage>
</organism>
<feature type="region of interest" description="Disordered" evidence="1">
    <location>
        <begin position="799"/>
        <end position="827"/>
    </location>
</feature>
<keyword evidence="2" id="KW-1133">Transmembrane helix</keyword>
<feature type="region of interest" description="Disordered" evidence="1">
    <location>
        <begin position="128"/>
        <end position="159"/>
    </location>
</feature>
<evidence type="ECO:0000259" key="3">
    <source>
        <dbReference type="Pfam" id="PF05170"/>
    </source>
</evidence>